<evidence type="ECO:0000313" key="2">
    <source>
        <dbReference type="Proteomes" id="UP000281028"/>
    </source>
</evidence>
<sequence>MKKVLLMMLLLGGTVLTTYAQRGYYGRDDYNRGRGHGWGHYKHRDRDRCDDRRWERDRRWDDDCYRPRRRVVYAPAYYPVAVPVPVLPPRPYYAPRPRAVFHAGVTIVN</sequence>
<proteinExistence type="predicted"/>
<gene>
    <name evidence="1" type="ORF">ECE50_009380</name>
</gene>
<comment type="caution">
    <text evidence="1">The sequence shown here is derived from an EMBL/GenBank/DDBJ whole genome shotgun (WGS) entry which is preliminary data.</text>
</comment>
<accession>A0A3S1CWC7</accession>
<dbReference type="AlphaFoldDB" id="A0A3S1CWC7"/>
<evidence type="ECO:0000313" key="1">
    <source>
        <dbReference type="EMBL" id="NSL87040.1"/>
    </source>
</evidence>
<dbReference type="Proteomes" id="UP000281028">
    <property type="component" value="Unassembled WGS sequence"/>
</dbReference>
<dbReference type="EMBL" id="RIAR02000001">
    <property type="protein sequence ID" value="NSL87040.1"/>
    <property type="molecule type" value="Genomic_DNA"/>
</dbReference>
<name>A0A3S1CWC7_9BACT</name>
<reference evidence="1" key="1">
    <citation type="submission" date="2020-05" db="EMBL/GenBank/DDBJ databases">
        <title>Chitinophaga laudate sp. nov., isolated from a tropical peat swamp.</title>
        <authorList>
            <person name="Goh C.B.S."/>
            <person name="Lee M.S."/>
            <person name="Parimannan S."/>
            <person name="Pasbakhsh P."/>
            <person name="Yule C.M."/>
            <person name="Rajandas H."/>
            <person name="Loke S."/>
            <person name="Croft L."/>
            <person name="Tan J.B.L."/>
        </authorList>
    </citation>
    <scope>NUCLEOTIDE SEQUENCE</scope>
    <source>
        <strain evidence="1">Mgbs1</strain>
    </source>
</reference>
<keyword evidence="2" id="KW-1185">Reference proteome</keyword>
<organism evidence="1 2">
    <name type="scientific">Chitinophaga solisilvae</name>
    <dbReference type="NCBI Taxonomy" id="1233460"/>
    <lineage>
        <taxon>Bacteria</taxon>
        <taxon>Pseudomonadati</taxon>
        <taxon>Bacteroidota</taxon>
        <taxon>Chitinophagia</taxon>
        <taxon>Chitinophagales</taxon>
        <taxon>Chitinophagaceae</taxon>
        <taxon>Chitinophaga</taxon>
    </lineage>
</organism>
<protein>
    <submittedName>
        <fullName evidence="1">Uncharacterized protein</fullName>
    </submittedName>
</protein>